<evidence type="ECO:0000313" key="3">
    <source>
        <dbReference type="Proteomes" id="UP001235939"/>
    </source>
</evidence>
<dbReference type="Proteomes" id="UP001235939">
    <property type="component" value="Chromosome 05"/>
</dbReference>
<keyword evidence="1" id="KW-1133">Transmembrane helix</keyword>
<evidence type="ECO:0000313" key="2">
    <source>
        <dbReference type="EMBL" id="UYV67692.1"/>
    </source>
</evidence>
<protein>
    <submittedName>
        <fullName evidence="2">Uncharacterized protein</fullName>
    </submittedName>
</protein>
<reference evidence="2 3" key="1">
    <citation type="submission" date="2022-01" db="EMBL/GenBank/DDBJ databases">
        <title>A chromosomal length assembly of Cordylochernes scorpioides.</title>
        <authorList>
            <person name="Zeh D."/>
            <person name="Zeh J."/>
        </authorList>
    </citation>
    <scope>NUCLEOTIDE SEQUENCE [LARGE SCALE GENOMIC DNA]</scope>
    <source>
        <strain evidence="2">IN4F17</strain>
        <tissue evidence="2">Whole Body</tissue>
    </source>
</reference>
<name>A0ABY6KFR0_9ARAC</name>
<keyword evidence="1" id="KW-0812">Transmembrane</keyword>
<evidence type="ECO:0000256" key="1">
    <source>
        <dbReference type="SAM" id="Phobius"/>
    </source>
</evidence>
<dbReference type="EMBL" id="CP092867">
    <property type="protein sequence ID" value="UYV67692.1"/>
    <property type="molecule type" value="Genomic_DNA"/>
</dbReference>
<gene>
    <name evidence="2" type="ORF">LAZ67_5001630</name>
</gene>
<accession>A0ABY6KFR0</accession>
<sequence length="259" mass="28840">MGLLELAVVGVISRPPAVRLEYKAACDPCSLLPLLPSELTYETEVEEGKGRLRDREFWEDPRPDRSNRFVGLGDYQPWREVEAGGGRIGDIAFRLLHDGRVIVHVRKGLRGKLVVKRHGGGPTRHVGFKGAKWALIKLNGKIQDCTPPMHCLKVEQDALWVPRHVGAVVTLILLSEVEVRNGIVVVHHQYGLGLEVTELTLLIFKFERLIGYSGLAVCILVHSQLFLQGVLLHKFNMNKKAAESQDILVAVYGDHALAE</sequence>
<feature type="transmembrane region" description="Helical" evidence="1">
    <location>
        <begin position="209"/>
        <end position="232"/>
    </location>
</feature>
<proteinExistence type="predicted"/>
<dbReference type="Gene3D" id="1.10.10.1450">
    <property type="match status" value="1"/>
</dbReference>
<keyword evidence="1" id="KW-0472">Membrane</keyword>
<organism evidence="2 3">
    <name type="scientific">Cordylochernes scorpioides</name>
    <dbReference type="NCBI Taxonomy" id="51811"/>
    <lineage>
        <taxon>Eukaryota</taxon>
        <taxon>Metazoa</taxon>
        <taxon>Ecdysozoa</taxon>
        <taxon>Arthropoda</taxon>
        <taxon>Chelicerata</taxon>
        <taxon>Arachnida</taxon>
        <taxon>Pseudoscorpiones</taxon>
        <taxon>Cheliferoidea</taxon>
        <taxon>Chernetidae</taxon>
        <taxon>Cordylochernes</taxon>
    </lineage>
</organism>
<keyword evidence="3" id="KW-1185">Reference proteome</keyword>